<keyword evidence="1" id="KW-0812">Transmembrane</keyword>
<accession>A0ABV5SMW2</accession>
<gene>
    <name evidence="2" type="ORF">ACFFQV_01750</name>
</gene>
<evidence type="ECO:0000256" key="1">
    <source>
        <dbReference type="SAM" id="Phobius"/>
    </source>
</evidence>
<name>A0ABV5SMW2_9MICO</name>
<dbReference type="EMBL" id="JBHMBL010000001">
    <property type="protein sequence ID" value="MFB9641002.1"/>
    <property type="molecule type" value="Genomic_DNA"/>
</dbReference>
<keyword evidence="1" id="KW-1133">Transmembrane helix</keyword>
<comment type="caution">
    <text evidence="2">The sequence shown here is derived from an EMBL/GenBank/DDBJ whole genome shotgun (WGS) entry which is preliminary data.</text>
</comment>
<organism evidence="2 3">
    <name type="scientific">Agromyces lapidis</name>
    <dbReference type="NCBI Taxonomy" id="279574"/>
    <lineage>
        <taxon>Bacteria</taxon>
        <taxon>Bacillati</taxon>
        <taxon>Actinomycetota</taxon>
        <taxon>Actinomycetes</taxon>
        <taxon>Micrococcales</taxon>
        <taxon>Microbacteriaceae</taxon>
        <taxon>Agromyces</taxon>
    </lineage>
</organism>
<dbReference type="Proteomes" id="UP001589667">
    <property type="component" value="Unassembled WGS sequence"/>
</dbReference>
<sequence length="59" mass="6324">MALRFAGVAEPTPSPIADVIYLIEAGALAFLYLNSAIRLRRAGDAPPEPTFKPKRLTVG</sequence>
<dbReference type="RefSeq" id="WP_157423600.1">
    <property type="nucleotide sequence ID" value="NZ_BAAANI010000008.1"/>
</dbReference>
<keyword evidence="3" id="KW-1185">Reference proteome</keyword>
<feature type="transmembrane region" description="Helical" evidence="1">
    <location>
        <begin position="15"/>
        <end position="33"/>
    </location>
</feature>
<protein>
    <submittedName>
        <fullName evidence="2">Uncharacterized protein</fullName>
    </submittedName>
</protein>
<evidence type="ECO:0000313" key="3">
    <source>
        <dbReference type="Proteomes" id="UP001589667"/>
    </source>
</evidence>
<proteinExistence type="predicted"/>
<evidence type="ECO:0000313" key="2">
    <source>
        <dbReference type="EMBL" id="MFB9641002.1"/>
    </source>
</evidence>
<reference evidence="2 3" key="1">
    <citation type="submission" date="2024-09" db="EMBL/GenBank/DDBJ databases">
        <authorList>
            <person name="Sun Q."/>
            <person name="Mori K."/>
        </authorList>
    </citation>
    <scope>NUCLEOTIDE SEQUENCE [LARGE SCALE GENOMIC DNA]</scope>
    <source>
        <strain evidence="2 3">JCM 14321</strain>
    </source>
</reference>
<keyword evidence="1" id="KW-0472">Membrane</keyword>